<dbReference type="GO" id="GO:0006412">
    <property type="term" value="P:translation"/>
    <property type="evidence" value="ECO:0007669"/>
    <property type="project" value="UniProtKB-KW"/>
</dbReference>
<sequence length="380" mass="40910">MASTSAPLIDAINGFAALKNVEAIASYIESNKQAEAFLGATPEDKKEIEKWLAFARKELGDTSGGFEKAKHFGKLGKLHKHLVPRVFLVSNNLTAADVAVYAALLPLVPGLDSHTQFSFAGAARWFDFIQHHPAVRSAGVPIVELDLNYPLNPKPPKKEEKPAAQAKPAAEQAAEKKPEGAAEAGKAKAPRQPKQPKGQAAAAAAGPAVPDIVRLDIRVGKITSVKKHPSADSLYLEEIDLGEEKVRQVVSGLVNFIPIEQMQDARVICLCNLKPAKMRGIESQAMVLCASNADHTQVELIKPPEGAKIGERIFFGEGYEGEPDKELNPKKKIFEGLKPDLFINADLVASYRDKEKQKELVFLTSAGPCKATSLSGGSIS</sequence>
<dbReference type="CDD" id="cd02799">
    <property type="entry name" value="tRNA_bind_EMAP-II_like"/>
    <property type="match status" value="1"/>
</dbReference>
<reference evidence="10 11" key="1">
    <citation type="journal article" date="2013" name="Genome Biol.">
        <title>Genome of Acanthamoeba castellanii highlights extensive lateral gene transfer and early evolution of tyrosine kinase signaling.</title>
        <authorList>
            <person name="Clarke M."/>
            <person name="Lohan A.J."/>
            <person name="Liu B."/>
            <person name="Lagkouvardos I."/>
            <person name="Roy S."/>
            <person name="Zafar N."/>
            <person name="Bertelli C."/>
            <person name="Schilde C."/>
            <person name="Kianianmomeni A."/>
            <person name="Burglin T.R."/>
            <person name="Frech C."/>
            <person name="Turcotte B."/>
            <person name="Kopec K.O."/>
            <person name="Synnott J.M."/>
            <person name="Choo C."/>
            <person name="Paponov I."/>
            <person name="Finkler A."/>
            <person name="Soon Heng Tan C."/>
            <person name="Hutchins A.P."/>
            <person name="Weinmeier T."/>
            <person name="Rattei T."/>
            <person name="Chu J.S."/>
            <person name="Gimenez G."/>
            <person name="Irimia M."/>
            <person name="Rigden D.J."/>
            <person name="Fitzpatrick D.A."/>
            <person name="Lorenzo-Morales J."/>
            <person name="Bateman A."/>
            <person name="Chiu C.H."/>
            <person name="Tang P."/>
            <person name="Hegemann P."/>
            <person name="Fromm H."/>
            <person name="Raoult D."/>
            <person name="Greub G."/>
            <person name="Miranda-Saavedra D."/>
            <person name="Chen N."/>
            <person name="Nash P."/>
            <person name="Ginger M.L."/>
            <person name="Horn M."/>
            <person name="Schaap P."/>
            <person name="Caler L."/>
            <person name="Loftus B."/>
        </authorList>
    </citation>
    <scope>NUCLEOTIDE SEQUENCE [LARGE SCALE GENOMIC DNA]</scope>
    <source>
        <strain evidence="10 11">Neff</strain>
    </source>
</reference>
<feature type="compositionally biased region" description="Low complexity" evidence="7">
    <location>
        <begin position="190"/>
        <end position="205"/>
    </location>
</feature>
<evidence type="ECO:0000256" key="5">
    <source>
        <dbReference type="ARBA" id="ARBA00022917"/>
    </source>
</evidence>
<gene>
    <name evidence="10" type="ORF">ACA1_367260</name>
</gene>
<dbReference type="InterPro" id="IPR010987">
    <property type="entry name" value="Glutathione-S-Trfase_C-like"/>
</dbReference>
<dbReference type="RefSeq" id="XP_004336106.1">
    <property type="nucleotide sequence ID" value="XM_004336058.1"/>
</dbReference>
<name>L8GMY8_ACACF</name>
<dbReference type="Gene3D" id="1.20.1050.130">
    <property type="match status" value="1"/>
</dbReference>
<evidence type="ECO:0000256" key="6">
    <source>
        <dbReference type="PROSITE-ProRule" id="PRU00209"/>
    </source>
</evidence>
<keyword evidence="5" id="KW-0648">Protein biosynthesis</keyword>
<dbReference type="AlphaFoldDB" id="L8GMY8"/>
<dbReference type="Pfam" id="PF01588">
    <property type="entry name" value="tRNA_bind"/>
    <property type="match status" value="1"/>
</dbReference>
<dbReference type="InterPro" id="IPR036282">
    <property type="entry name" value="Glutathione-S-Trfase_C_sf"/>
</dbReference>
<dbReference type="OrthoDB" id="19141at2759"/>
<evidence type="ECO:0000256" key="4">
    <source>
        <dbReference type="ARBA" id="ARBA00022884"/>
    </source>
</evidence>
<dbReference type="VEuPathDB" id="AmoebaDB:ACA1_367260"/>
<dbReference type="GO" id="GO:0000049">
    <property type="term" value="F:tRNA binding"/>
    <property type="evidence" value="ECO:0007669"/>
    <property type="project" value="UniProtKB-UniRule"/>
</dbReference>
<dbReference type="SUPFAM" id="SSF47616">
    <property type="entry name" value="GST C-terminal domain-like"/>
    <property type="match status" value="1"/>
</dbReference>
<evidence type="ECO:0000259" key="8">
    <source>
        <dbReference type="PROSITE" id="PS50405"/>
    </source>
</evidence>
<accession>L8GMY8</accession>
<dbReference type="CDD" id="cd10289">
    <property type="entry name" value="GST_C_AaRS_like"/>
    <property type="match status" value="1"/>
</dbReference>
<dbReference type="PANTHER" id="PTHR11586:SF33">
    <property type="entry name" value="AMINOACYL TRNA SYNTHASE COMPLEX-INTERACTING MULTIFUNCTIONAL PROTEIN 1"/>
    <property type="match status" value="1"/>
</dbReference>
<evidence type="ECO:0000256" key="3">
    <source>
        <dbReference type="ARBA" id="ARBA00022555"/>
    </source>
</evidence>
<comment type="subcellular location">
    <subcellularLocation>
        <location evidence="1">Cytoplasm</location>
    </subcellularLocation>
</comment>
<keyword evidence="2" id="KW-0963">Cytoplasm</keyword>
<proteinExistence type="predicted"/>
<dbReference type="PANTHER" id="PTHR11586">
    <property type="entry name" value="TRNA-AMINOACYLATION COFACTOR ARC1 FAMILY MEMBER"/>
    <property type="match status" value="1"/>
</dbReference>
<evidence type="ECO:0000313" key="10">
    <source>
        <dbReference type="EMBL" id="ELR14093.1"/>
    </source>
</evidence>
<dbReference type="KEGG" id="acan:ACA1_367260"/>
<dbReference type="InterPro" id="IPR051270">
    <property type="entry name" value="Tyrosine-tRNA_ligase_regulator"/>
</dbReference>
<evidence type="ECO:0000313" key="11">
    <source>
        <dbReference type="Proteomes" id="UP000011083"/>
    </source>
</evidence>
<feature type="domain" description="GST C-terminal" evidence="8">
    <location>
        <begin position="2"/>
        <end position="156"/>
    </location>
</feature>
<evidence type="ECO:0000256" key="7">
    <source>
        <dbReference type="SAM" id="MobiDB-lite"/>
    </source>
</evidence>
<dbReference type="STRING" id="1257118.L8GMY8"/>
<feature type="domain" description="TRNA-binding" evidence="9">
    <location>
        <begin position="211"/>
        <end position="314"/>
    </location>
</feature>
<keyword evidence="11" id="KW-1185">Reference proteome</keyword>
<dbReference type="OMA" id="QVCRTVC"/>
<keyword evidence="4 6" id="KW-0694">RNA-binding</keyword>
<dbReference type="GeneID" id="14914567"/>
<dbReference type="EMBL" id="KB008073">
    <property type="protein sequence ID" value="ELR14093.1"/>
    <property type="molecule type" value="Genomic_DNA"/>
</dbReference>
<feature type="compositionally biased region" description="Low complexity" evidence="7">
    <location>
        <begin position="163"/>
        <end position="172"/>
    </location>
</feature>
<dbReference type="Gene3D" id="2.40.50.140">
    <property type="entry name" value="Nucleic acid-binding proteins"/>
    <property type="match status" value="1"/>
</dbReference>
<dbReference type="InterPro" id="IPR012340">
    <property type="entry name" value="NA-bd_OB-fold"/>
</dbReference>
<feature type="region of interest" description="Disordered" evidence="7">
    <location>
        <begin position="153"/>
        <end position="205"/>
    </location>
</feature>
<evidence type="ECO:0000256" key="1">
    <source>
        <dbReference type="ARBA" id="ARBA00004496"/>
    </source>
</evidence>
<dbReference type="GO" id="GO:0005737">
    <property type="term" value="C:cytoplasm"/>
    <property type="evidence" value="ECO:0007669"/>
    <property type="project" value="UniProtKB-SubCell"/>
</dbReference>
<dbReference type="InterPro" id="IPR002547">
    <property type="entry name" value="tRNA-bd_dom"/>
</dbReference>
<dbReference type="PROSITE" id="PS50405">
    <property type="entry name" value="GST_CTER"/>
    <property type="match status" value="1"/>
</dbReference>
<keyword evidence="3 6" id="KW-0820">tRNA-binding</keyword>
<dbReference type="FunFam" id="2.40.50.140:FF:000047">
    <property type="entry name" value="tyrosine--tRNA ligase, cytoplasmic isoform X2"/>
    <property type="match status" value="1"/>
</dbReference>
<evidence type="ECO:0000259" key="9">
    <source>
        <dbReference type="PROSITE" id="PS50886"/>
    </source>
</evidence>
<evidence type="ECO:0000256" key="2">
    <source>
        <dbReference type="ARBA" id="ARBA00022490"/>
    </source>
</evidence>
<organism evidence="10 11">
    <name type="scientific">Acanthamoeba castellanii (strain ATCC 30010 / Neff)</name>
    <dbReference type="NCBI Taxonomy" id="1257118"/>
    <lineage>
        <taxon>Eukaryota</taxon>
        <taxon>Amoebozoa</taxon>
        <taxon>Discosea</taxon>
        <taxon>Longamoebia</taxon>
        <taxon>Centramoebida</taxon>
        <taxon>Acanthamoebidae</taxon>
        <taxon>Acanthamoeba</taxon>
    </lineage>
</organism>
<protein>
    <submittedName>
        <fullName evidence="10">tRNA binding domain containing protein</fullName>
    </submittedName>
</protein>
<dbReference type="SUPFAM" id="SSF50249">
    <property type="entry name" value="Nucleic acid-binding proteins"/>
    <property type="match status" value="1"/>
</dbReference>
<dbReference type="PROSITE" id="PS50886">
    <property type="entry name" value="TRBD"/>
    <property type="match status" value="1"/>
</dbReference>
<dbReference type="Proteomes" id="UP000011083">
    <property type="component" value="Unassembled WGS sequence"/>
</dbReference>